<dbReference type="InterPro" id="IPR006016">
    <property type="entry name" value="UspA"/>
</dbReference>
<dbReference type="EMBL" id="JAAYEE010000022">
    <property type="protein sequence ID" value="NLW34110.1"/>
    <property type="molecule type" value="Genomic_DNA"/>
</dbReference>
<gene>
    <name evidence="3" type="ORF">GXY80_01320</name>
</gene>
<comment type="similarity">
    <text evidence="1">Belongs to the universal stress protein A family.</text>
</comment>
<dbReference type="AlphaFoldDB" id="A0A351U3Q9"/>
<dbReference type="Proteomes" id="UP000777265">
    <property type="component" value="Unassembled WGS sequence"/>
</dbReference>
<evidence type="ECO:0000259" key="2">
    <source>
        <dbReference type="Pfam" id="PF00582"/>
    </source>
</evidence>
<reference evidence="3" key="1">
    <citation type="journal article" date="2020" name="Biotechnol. Biofuels">
        <title>New insights from the biogas microbiome by comprehensive genome-resolved metagenomics of nearly 1600 species originating from multiple anaerobic digesters.</title>
        <authorList>
            <person name="Campanaro S."/>
            <person name="Treu L."/>
            <person name="Rodriguez-R L.M."/>
            <person name="Kovalovszki A."/>
            <person name="Ziels R.M."/>
            <person name="Maus I."/>
            <person name="Zhu X."/>
            <person name="Kougias P.G."/>
            <person name="Basile A."/>
            <person name="Luo G."/>
            <person name="Schluter A."/>
            <person name="Konstantinidis K.T."/>
            <person name="Angelidaki I."/>
        </authorList>
    </citation>
    <scope>NUCLEOTIDE SEQUENCE</scope>
    <source>
        <strain evidence="3">AS06rmzACSIP_7</strain>
    </source>
</reference>
<dbReference type="Gene3D" id="3.40.50.620">
    <property type="entry name" value="HUPs"/>
    <property type="match status" value="1"/>
</dbReference>
<reference evidence="3" key="2">
    <citation type="submission" date="2020-01" db="EMBL/GenBank/DDBJ databases">
        <authorList>
            <person name="Campanaro S."/>
        </authorList>
    </citation>
    <scope>NUCLEOTIDE SEQUENCE</scope>
    <source>
        <strain evidence="3">AS06rmzACSIP_7</strain>
    </source>
</reference>
<evidence type="ECO:0000256" key="1">
    <source>
        <dbReference type="ARBA" id="ARBA00008791"/>
    </source>
</evidence>
<dbReference type="InterPro" id="IPR014729">
    <property type="entry name" value="Rossmann-like_a/b/a_fold"/>
</dbReference>
<dbReference type="STRING" id="909663.GCA_000512235_01542"/>
<name>A0A351U3Q9_9BACT</name>
<feature type="domain" description="UspA" evidence="2">
    <location>
        <begin position="4"/>
        <end position="148"/>
    </location>
</feature>
<dbReference type="SUPFAM" id="SSF52402">
    <property type="entry name" value="Adenine nucleotide alpha hydrolases-like"/>
    <property type="match status" value="1"/>
</dbReference>
<organism evidence="3 4">
    <name type="scientific">Syntrophorhabdus aromaticivorans</name>
    <dbReference type="NCBI Taxonomy" id="328301"/>
    <lineage>
        <taxon>Bacteria</taxon>
        <taxon>Pseudomonadati</taxon>
        <taxon>Thermodesulfobacteriota</taxon>
        <taxon>Syntrophorhabdia</taxon>
        <taxon>Syntrophorhabdales</taxon>
        <taxon>Syntrophorhabdaceae</taxon>
        <taxon>Syntrophorhabdus</taxon>
    </lineage>
</organism>
<protein>
    <submittedName>
        <fullName evidence="3">Universal stress protein</fullName>
    </submittedName>
</protein>
<evidence type="ECO:0000313" key="3">
    <source>
        <dbReference type="EMBL" id="NLW34110.1"/>
    </source>
</evidence>
<proteinExistence type="inferred from homology"/>
<dbReference type="PANTHER" id="PTHR46268">
    <property type="entry name" value="STRESS RESPONSE PROTEIN NHAX"/>
    <property type="match status" value="1"/>
</dbReference>
<dbReference type="PANTHER" id="PTHR46268:SF6">
    <property type="entry name" value="UNIVERSAL STRESS PROTEIN UP12"/>
    <property type="match status" value="1"/>
</dbReference>
<dbReference type="Pfam" id="PF00582">
    <property type="entry name" value="Usp"/>
    <property type="match status" value="1"/>
</dbReference>
<accession>A0A351U3Q9</accession>
<comment type="caution">
    <text evidence="3">The sequence shown here is derived from an EMBL/GenBank/DDBJ whole genome shotgun (WGS) entry which is preliminary data.</text>
</comment>
<sequence>MHDIKKILVVSKSTEECKKAVHDGISLARSYKADLTILHVIYDPFCLKGEGVPIPHLADFEGELREIMKGAKKDLDAMIKAERAEGMHIKEIIREGEPAKTIVKTIQEEGADLMIMAAHEENRLEHFLFSRDNYKIIRKMPCSIMLVKVEPF</sequence>
<dbReference type="CDD" id="cd00293">
    <property type="entry name" value="USP-like"/>
    <property type="match status" value="1"/>
</dbReference>
<evidence type="ECO:0000313" key="4">
    <source>
        <dbReference type="Proteomes" id="UP000777265"/>
    </source>
</evidence>